<dbReference type="InterPro" id="IPR009057">
    <property type="entry name" value="Homeodomain-like_sf"/>
</dbReference>
<dbReference type="RefSeq" id="XP_045089121.1">
    <property type="nucleotide sequence ID" value="XM_045233186.2"/>
</dbReference>
<evidence type="ECO:0000256" key="3">
    <source>
        <dbReference type="ARBA" id="ARBA00023015"/>
    </source>
</evidence>
<dbReference type="SUPFAM" id="SSF46689">
    <property type="entry name" value="Homeodomain-like"/>
    <property type="match status" value="1"/>
</dbReference>
<dbReference type="FunFam" id="1.10.10.60:FF:000077">
    <property type="entry name" value="MYB transcription factor"/>
    <property type="match status" value="1"/>
</dbReference>
<dbReference type="InterPro" id="IPR051953">
    <property type="entry name" value="Plant_SW-associated_TFs"/>
</dbReference>
<keyword evidence="4" id="KW-0238">DNA-binding</keyword>
<evidence type="ECO:0000313" key="12">
    <source>
        <dbReference type="Proteomes" id="UP000015105"/>
    </source>
</evidence>
<feature type="domain" description="HTH myb-type" evidence="10">
    <location>
        <begin position="10"/>
        <end position="62"/>
    </location>
</feature>
<reference evidence="12" key="2">
    <citation type="journal article" date="2017" name="Nat. Plants">
        <title>The Aegilops tauschii genome reveals multiple impacts of transposons.</title>
        <authorList>
            <person name="Zhao G."/>
            <person name="Zou C."/>
            <person name="Li K."/>
            <person name="Wang K."/>
            <person name="Li T."/>
            <person name="Gao L."/>
            <person name="Zhang X."/>
            <person name="Wang H."/>
            <person name="Yang Z."/>
            <person name="Liu X."/>
            <person name="Jiang W."/>
            <person name="Mao L."/>
            <person name="Kong X."/>
            <person name="Jiao Y."/>
            <person name="Jia J."/>
        </authorList>
    </citation>
    <scope>NUCLEOTIDE SEQUENCE [LARGE SCALE GENOMIC DNA]</scope>
    <source>
        <strain evidence="12">cv. AL8/78</strain>
    </source>
</reference>
<evidence type="ECO:0000256" key="5">
    <source>
        <dbReference type="ARBA" id="ARBA00023159"/>
    </source>
</evidence>
<feature type="region of interest" description="Disordered" evidence="8">
    <location>
        <begin position="119"/>
        <end position="167"/>
    </location>
</feature>
<dbReference type="PANTHER" id="PTHR47997">
    <property type="entry name" value="MYB DOMAIN PROTEIN 55"/>
    <property type="match status" value="1"/>
</dbReference>
<feature type="domain" description="HTH myb-type" evidence="10">
    <location>
        <begin position="63"/>
        <end position="117"/>
    </location>
</feature>
<keyword evidence="12" id="KW-1185">Reference proteome</keyword>
<protein>
    <recommendedName>
        <fullName evidence="13">Transcription factor LAF1</fullName>
    </recommendedName>
</protein>
<dbReference type="RefSeq" id="XP_073364932.1">
    <property type="nucleotide sequence ID" value="XM_073508831.1"/>
</dbReference>
<keyword evidence="7" id="KW-0539">Nucleus</keyword>
<dbReference type="Gene3D" id="1.10.10.60">
    <property type="entry name" value="Homeodomain-like"/>
    <property type="match status" value="2"/>
</dbReference>
<reference evidence="12" key="1">
    <citation type="journal article" date="2014" name="Science">
        <title>Ancient hybridizations among the ancestral genomes of bread wheat.</title>
        <authorList>
            <consortium name="International Wheat Genome Sequencing Consortium,"/>
            <person name="Marcussen T."/>
            <person name="Sandve S.R."/>
            <person name="Heier L."/>
            <person name="Spannagl M."/>
            <person name="Pfeifer M."/>
            <person name="Jakobsen K.S."/>
            <person name="Wulff B.B."/>
            <person name="Steuernagel B."/>
            <person name="Mayer K.F."/>
            <person name="Olsen O.A."/>
        </authorList>
    </citation>
    <scope>NUCLEOTIDE SEQUENCE [LARGE SCALE GENOMIC DNA]</scope>
    <source>
        <strain evidence="12">cv. AL8/78</strain>
    </source>
</reference>
<name>A0A453CFH3_AEGTS</name>
<dbReference type="CDD" id="cd00167">
    <property type="entry name" value="SANT"/>
    <property type="match status" value="2"/>
</dbReference>
<dbReference type="AlphaFoldDB" id="A0A453CFH3"/>
<reference evidence="11" key="4">
    <citation type="submission" date="2019-03" db="UniProtKB">
        <authorList>
            <consortium name="EnsemblPlants"/>
        </authorList>
    </citation>
    <scope>IDENTIFICATION</scope>
</reference>
<dbReference type="InterPro" id="IPR017930">
    <property type="entry name" value="Myb_dom"/>
</dbReference>
<keyword evidence="3" id="KW-0805">Transcription regulation</keyword>
<dbReference type="GO" id="GO:0003677">
    <property type="term" value="F:DNA binding"/>
    <property type="evidence" value="ECO:0007669"/>
    <property type="project" value="UniProtKB-KW"/>
</dbReference>
<feature type="domain" description="Myb-like" evidence="9">
    <location>
        <begin position="63"/>
        <end position="113"/>
    </location>
</feature>
<dbReference type="KEGG" id="ats:109742153"/>
<dbReference type="Gramene" id="AET2Gv20829900.4">
    <property type="protein sequence ID" value="AET2Gv20829900.4"/>
    <property type="gene ID" value="AET2Gv20829900"/>
</dbReference>
<dbReference type="SMART" id="SM00717">
    <property type="entry name" value="SANT"/>
    <property type="match status" value="2"/>
</dbReference>
<dbReference type="OMA" id="KCTLACG"/>
<reference evidence="11" key="3">
    <citation type="journal article" date="2017" name="Nature">
        <title>Genome sequence of the progenitor of the wheat D genome Aegilops tauschii.</title>
        <authorList>
            <person name="Luo M.C."/>
            <person name="Gu Y.Q."/>
            <person name="Puiu D."/>
            <person name="Wang H."/>
            <person name="Twardziok S.O."/>
            <person name="Deal K.R."/>
            <person name="Huo N."/>
            <person name="Zhu T."/>
            <person name="Wang L."/>
            <person name="Wang Y."/>
            <person name="McGuire P.E."/>
            <person name="Liu S."/>
            <person name="Long H."/>
            <person name="Ramasamy R.K."/>
            <person name="Rodriguez J.C."/>
            <person name="Van S.L."/>
            <person name="Yuan L."/>
            <person name="Wang Z."/>
            <person name="Xia Z."/>
            <person name="Xiao L."/>
            <person name="Anderson O.D."/>
            <person name="Ouyang S."/>
            <person name="Liang Y."/>
            <person name="Zimin A.V."/>
            <person name="Pertea G."/>
            <person name="Qi P."/>
            <person name="Bennetzen J.L."/>
            <person name="Dai X."/>
            <person name="Dawson M.W."/>
            <person name="Muller H.G."/>
            <person name="Kugler K."/>
            <person name="Rivarola-Duarte L."/>
            <person name="Spannagl M."/>
            <person name="Mayer K.F.X."/>
            <person name="Lu F.H."/>
            <person name="Bevan M.W."/>
            <person name="Leroy P."/>
            <person name="Li P."/>
            <person name="You F.M."/>
            <person name="Sun Q."/>
            <person name="Liu Z."/>
            <person name="Lyons E."/>
            <person name="Wicker T."/>
            <person name="Salzberg S.L."/>
            <person name="Devos K.M."/>
            <person name="Dvorak J."/>
        </authorList>
    </citation>
    <scope>NUCLEOTIDE SEQUENCE [LARGE SCALE GENOMIC DNA]</scope>
    <source>
        <strain evidence="11">cv. AL8/78</strain>
    </source>
</reference>
<keyword evidence="6" id="KW-0804">Transcription</keyword>
<keyword evidence="5" id="KW-0010">Activator</keyword>
<dbReference type="PANTHER" id="PTHR47997:SF77">
    <property type="entry name" value="GENOME ASSEMBLY, CHROMOSOME: II"/>
    <property type="match status" value="1"/>
</dbReference>
<evidence type="ECO:0000256" key="1">
    <source>
        <dbReference type="ARBA" id="ARBA00004123"/>
    </source>
</evidence>
<dbReference type="Pfam" id="PF00249">
    <property type="entry name" value="Myb_DNA-binding"/>
    <property type="match status" value="2"/>
</dbReference>
<evidence type="ECO:0000256" key="4">
    <source>
        <dbReference type="ARBA" id="ARBA00023125"/>
    </source>
</evidence>
<reference evidence="11" key="5">
    <citation type="journal article" date="2021" name="G3 (Bethesda)">
        <title>Aegilops tauschii genome assembly Aet v5.0 features greater sequence contiguity and improved annotation.</title>
        <authorList>
            <person name="Wang L."/>
            <person name="Zhu T."/>
            <person name="Rodriguez J.C."/>
            <person name="Deal K.R."/>
            <person name="Dubcovsky J."/>
            <person name="McGuire P.E."/>
            <person name="Lux T."/>
            <person name="Spannagl M."/>
            <person name="Mayer K.F.X."/>
            <person name="Baldrich P."/>
            <person name="Meyers B.C."/>
            <person name="Huo N."/>
            <person name="Gu Y.Q."/>
            <person name="Zhou H."/>
            <person name="Devos K.M."/>
            <person name="Bennetzen J.L."/>
            <person name="Unver T."/>
            <person name="Budak H."/>
            <person name="Gulick P.J."/>
            <person name="Galiba G."/>
            <person name="Kalapos B."/>
            <person name="Nelson D.R."/>
            <person name="Li P."/>
            <person name="You F.M."/>
            <person name="Luo M.C."/>
            <person name="Dvorak J."/>
        </authorList>
    </citation>
    <scope>NUCLEOTIDE SEQUENCE [LARGE SCALE GENOMIC DNA]</scope>
    <source>
        <strain evidence="11">cv. AL8/78</strain>
    </source>
</reference>
<evidence type="ECO:0000256" key="2">
    <source>
        <dbReference type="ARBA" id="ARBA00022737"/>
    </source>
</evidence>
<dbReference type="InterPro" id="IPR001005">
    <property type="entry name" value="SANT/Myb"/>
</dbReference>
<organism evidence="11 12">
    <name type="scientific">Aegilops tauschii subsp. strangulata</name>
    <name type="common">Goatgrass</name>
    <dbReference type="NCBI Taxonomy" id="200361"/>
    <lineage>
        <taxon>Eukaryota</taxon>
        <taxon>Viridiplantae</taxon>
        <taxon>Streptophyta</taxon>
        <taxon>Embryophyta</taxon>
        <taxon>Tracheophyta</taxon>
        <taxon>Spermatophyta</taxon>
        <taxon>Magnoliopsida</taxon>
        <taxon>Liliopsida</taxon>
        <taxon>Poales</taxon>
        <taxon>Poaceae</taxon>
        <taxon>BOP clade</taxon>
        <taxon>Pooideae</taxon>
        <taxon>Triticodae</taxon>
        <taxon>Triticeae</taxon>
        <taxon>Triticinae</taxon>
        <taxon>Aegilops</taxon>
    </lineage>
</organism>
<evidence type="ECO:0000256" key="6">
    <source>
        <dbReference type="ARBA" id="ARBA00023163"/>
    </source>
</evidence>
<evidence type="ECO:0000259" key="10">
    <source>
        <dbReference type="PROSITE" id="PS51294"/>
    </source>
</evidence>
<evidence type="ECO:0000259" key="9">
    <source>
        <dbReference type="PROSITE" id="PS50090"/>
    </source>
</evidence>
<dbReference type="GO" id="GO:0045893">
    <property type="term" value="P:positive regulation of DNA-templated transcription"/>
    <property type="evidence" value="ECO:0007669"/>
    <property type="project" value="UniProtKB-ARBA"/>
</dbReference>
<evidence type="ECO:0000256" key="8">
    <source>
        <dbReference type="SAM" id="MobiDB-lite"/>
    </source>
</evidence>
<proteinExistence type="predicted"/>
<feature type="compositionally biased region" description="Polar residues" evidence="8">
    <location>
        <begin position="146"/>
        <end position="167"/>
    </location>
</feature>
<sequence length="283" mass="30677">MGCKSCQKPKAQHRKGLWSPEEDQKLRDFIVRYGHSCWSTVPVKAGLERNGKSCRLRWINYLRPGLKHGMFSREEEETVMSLHATLGNKWSQIAQHLPGRTDNEVKNYWNSYLKKRVEGARSPAKSAGSDAPRSPTPSDSARERSTVNQPSIAGSSGPLESSSMADDSSNLTIPGVVATIRPHTPVLPKVMFADWLDMDMDMDYGTGLMAPSALDAAFDGSPAQLGVGHQGAVQVDGMCGAVDSLHGLGNGGICWEFDAGQIHMQGGGEFCDLLSVSEFLGIN</sequence>
<accession>A0A453CFH3</accession>
<comment type="subcellular location">
    <subcellularLocation>
        <location evidence="1">Nucleus</location>
    </subcellularLocation>
</comment>
<dbReference type="FunFam" id="1.10.10.60:FF:000371">
    <property type="entry name" value="MYB transcription factor"/>
    <property type="match status" value="1"/>
</dbReference>
<keyword evidence="2" id="KW-0677">Repeat</keyword>
<dbReference type="Proteomes" id="UP000015105">
    <property type="component" value="Chromosome 2D"/>
</dbReference>
<dbReference type="PROSITE" id="PS50090">
    <property type="entry name" value="MYB_LIKE"/>
    <property type="match status" value="2"/>
</dbReference>
<dbReference type="PROSITE" id="PS51294">
    <property type="entry name" value="HTH_MYB"/>
    <property type="match status" value="2"/>
</dbReference>
<dbReference type="EnsemblPlants" id="AET2Gv20829900.4">
    <property type="protein sequence ID" value="AET2Gv20829900.4"/>
    <property type="gene ID" value="AET2Gv20829900"/>
</dbReference>
<evidence type="ECO:0000256" key="7">
    <source>
        <dbReference type="ARBA" id="ARBA00023242"/>
    </source>
</evidence>
<dbReference type="GO" id="GO:0005634">
    <property type="term" value="C:nucleus"/>
    <property type="evidence" value="ECO:0007669"/>
    <property type="project" value="UniProtKB-SubCell"/>
</dbReference>
<dbReference type="GeneID" id="109742153"/>
<evidence type="ECO:0008006" key="13">
    <source>
        <dbReference type="Google" id="ProtNLM"/>
    </source>
</evidence>
<evidence type="ECO:0000313" key="11">
    <source>
        <dbReference type="EnsemblPlants" id="AET2Gv20829900.4"/>
    </source>
</evidence>
<dbReference type="RefSeq" id="XP_045089120.1">
    <property type="nucleotide sequence ID" value="XM_045233185.2"/>
</dbReference>
<dbReference type="OrthoDB" id="2143914at2759"/>
<feature type="domain" description="Myb-like" evidence="9">
    <location>
        <begin position="10"/>
        <end position="62"/>
    </location>
</feature>